<evidence type="ECO:0000259" key="2">
    <source>
        <dbReference type="PROSITE" id="PS50090"/>
    </source>
</evidence>
<organism evidence="4 5">
    <name type="scientific">Absidia repens</name>
    <dbReference type="NCBI Taxonomy" id="90262"/>
    <lineage>
        <taxon>Eukaryota</taxon>
        <taxon>Fungi</taxon>
        <taxon>Fungi incertae sedis</taxon>
        <taxon>Mucoromycota</taxon>
        <taxon>Mucoromycotina</taxon>
        <taxon>Mucoromycetes</taxon>
        <taxon>Mucorales</taxon>
        <taxon>Cunninghamellaceae</taxon>
        <taxon>Absidia</taxon>
    </lineage>
</organism>
<feature type="domain" description="Myb-like" evidence="2">
    <location>
        <begin position="504"/>
        <end position="544"/>
    </location>
</feature>
<dbReference type="Proteomes" id="UP000193560">
    <property type="component" value="Unassembled WGS sequence"/>
</dbReference>
<protein>
    <submittedName>
        <fullName evidence="4">Uncharacterized protein</fullName>
    </submittedName>
</protein>
<proteinExistence type="predicted"/>
<gene>
    <name evidence="4" type="ORF">BCR42DRAFT_404277</name>
</gene>
<dbReference type="SUPFAM" id="SSF46689">
    <property type="entry name" value="Homeodomain-like"/>
    <property type="match status" value="1"/>
</dbReference>
<feature type="domain" description="HTH myb-type" evidence="3">
    <location>
        <begin position="504"/>
        <end position="544"/>
    </location>
</feature>
<comment type="caution">
    <text evidence="4">The sequence shown here is derived from an EMBL/GenBank/DDBJ whole genome shotgun (WGS) entry which is preliminary data.</text>
</comment>
<dbReference type="Pfam" id="PF00249">
    <property type="entry name" value="Myb_DNA-binding"/>
    <property type="match status" value="1"/>
</dbReference>
<dbReference type="STRING" id="90262.A0A1X2IW08"/>
<evidence type="ECO:0000313" key="5">
    <source>
        <dbReference type="Proteomes" id="UP000193560"/>
    </source>
</evidence>
<dbReference type="PROSITE" id="PS51294">
    <property type="entry name" value="HTH_MYB"/>
    <property type="match status" value="1"/>
</dbReference>
<feature type="region of interest" description="Disordered" evidence="1">
    <location>
        <begin position="295"/>
        <end position="368"/>
    </location>
</feature>
<dbReference type="PROSITE" id="PS50090">
    <property type="entry name" value="MYB_LIKE"/>
    <property type="match status" value="1"/>
</dbReference>
<reference evidence="4 5" key="1">
    <citation type="submission" date="2016-07" db="EMBL/GenBank/DDBJ databases">
        <title>Pervasive Adenine N6-methylation of Active Genes in Fungi.</title>
        <authorList>
            <consortium name="DOE Joint Genome Institute"/>
            <person name="Mondo S.J."/>
            <person name="Dannebaum R.O."/>
            <person name="Kuo R.C."/>
            <person name="Labutti K."/>
            <person name="Haridas S."/>
            <person name="Kuo A."/>
            <person name="Salamov A."/>
            <person name="Ahrendt S.R."/>
            <person name="Lipzen A."/>
            <person name="Sullivan W."/>
            <person name="Andreopoulos W.B."/>
            <person name="Clum A."/>
            <person name="Lindquist E."/>
            <person name="Daum C."/>
            <person name="Ramamoorthy G.K."/>
            <person name="Gryganskyi A."/>
            <person name="Culley D."/>
            <person name="Magnuson J.K."/>
            <person name="James T.Y."/>
            <person name="O'Malley M.A."/>
            <person name="Stajich J.E."/>
            <person name="Spatafora J.W."/>
            <person name="Visel A."/>
            <person name="Grigoriev I.V."/>
        </authorList>
    </citation>
    <scope>NUCLEOTIDE SEQUENCE [LARGE SCALE GENOMIC DNA]</scope>
    <source>
        <strain evidence="4 5">NRRL 1336</strain>
    </source>
</reference>
<feature type="region of interest" description="Disordered" evidence="1">
    <location>
        <begin position="1"/>
        <end position="37"/>
    </location>
</feature>
<sequence length="554" mass="63037">MNSLASYNNPAGSSSPFPSNQTDYNSQPRKMAYTPTNSDHLNTILDSVASQIQQLDRKVKWKLELTVIEDQPHHLSKAHQDDFATKAPISSSTQHNSGHRLSTSSASEPSLKDTHTLAITSRTEYPWDFVVPLSDKPLLSKDDIDDLQDQLKQSYERQKYLQDIIHAQAEQISRSYPLSNEAEQAITTMRSIFLSMGNEQKLRYTAEMNMQQKEIEILGRKLHRMANILQTTENIRISSEVSKMEKDDLLLERQQLLRKLHLNELRLSARDIEMNYIIKQYEQQRQQLLQQQSPSLLPLKRHSSNISTSGRGASPSPDFSKTARQSPTPQFNRKGGSPYLFQQQYSPKMRSRVRPSSTHRHHPHQKLSGIDSLGYLADQMLSDPDFDHNNPSPVMASSPLKQSTALLTSRYPHQSEHYQNPIKTITQRGHVIQLAEPSSSSQQQYSHCYPNDKTSYENPEDHLMARHLDQSKRPIPVLSSSFHPITESPDPSGNRVKLFNIAHWTLAEDAQLRKQVLLHGPLGHWGDIAGTIPGRSPQQCQERWGIIHSAPTKP</sequence>
<accession>A0A1X2IW08</accession>
<feature type="compositionally biased region" description="Polar residues" evidence="1">
    <location>
        <begin position="88"/>
        <end position="108"/>
    </location>
</feature>
<feature type="compositionally biased region" description="Basic residues" evidence="1">
    <location>
        <begin position="349"/>
        <end position="365"/>
    </location>
</feature>
<keyword evidence="5" id="KW-1185">Reference proteome</keyword>
<dbReference type="InterPro" id="IPR001005">
    <property type="entry name" value="SANT/Myb"/>
</dbReference>
<evidence type="ECO:0000313" key="4">
    <source>
        <dbReference type="EMBL" id="ORZ23220.1"/>
    </source>
</evidence>
<dbReference type="EMBL" id="MCGE01000003">
    <property type="protein sequence ID" value="ORZ23220.1"/>
    <property type="molecule type" value="Genomic_DNA"/>
</dbReference>
<dbReference type="CDD" id="cd00167">
    <property type="entry name" value="SANT"/>
    <property type="match status" value="1"/>
</dbReference>
<name>A0A1X2IW08_9FUNG</name>
<dbReference type="OrthoDB" id="2143914at2759"/>
<evidence type="ECO:0000259" key="3">
    <source>
        <dbReference type="PROSITE" id="PS51294"/>
    </source>
</evidence>
<dbReference type="Gene3D" id="1.10.10.60">
    <property type="entry name" value="Homeodomain-like"/>
    <property type="match status" value="1"/>
</dbReference>
<dbReference type="AlphaFoldDB" id="A0A1X2IW08"/>
<feature type="region of interest" description="Disordered" evidence="1">
    <location>
        <begin position="88"/>
        <end position="112"/>
    </location>
</feature>
<feature type="compositionally biased region" description="Polar residues" evidence="1">
    <location>
        <begin position="304"/>
        <end position="331"/>
    </location>
</feature>
<dbReference type="InterPro" id="IPR017930">
    <property type="entry name" value="Myb_dom"/>
</dbReference>
<evidence type="ECO:0000256" key="1">
    <source>
        <dbReference type="SAM" id="MobiDB-lite"/>
    </source>
</evidence>
<dbReference type="InterPro" id="IPR009057">
    <property type="entry name" value="Homeodomain-like_sf"/>
</dbReference>
<dbReference type="SMART" id="SM00717">
    <property type="entry name" value="SANT"/>
    <property type="match status" value="1"/>
</dbReference>